<gene>
    <name evidence="9" type="ORF">BSAL_82740</name>
</gene>
<dbReference type="InterPro" id="IPR003591">
    <property type="entry name" value="Leu-rich_rpt_typical-subtyp"/>
</dbReference>
<feature type="region of interest" description="Disordered" evidence="7">
    <location>
        <begin position="1459"/>
        <end position="1515"/>
    </location>
</feature>
<dbReference type="OMA" id="WTISHSS"/>
<keyword evidence="3 8" id="KW-0732">Signal</keyword>
<dbReference type="InterPro" id="IPR032675">
    <property type="entry name" value="LRR_dom_sf"/>
</dbReference>
<feature type="compositionally biased region" description="Polar residues" evidence="7">
    <location>
        <begin position="1429"/>
        <end position="1442"/>
    </location>
</feature>
<evidence type="ECO:0000256" key="4">
    <source>
        <dbReference type="ARBA" id="ARBA00022737"/>
    </source>
</evidence>
<reference evidence="10" key="1">
    <citation type="submission" date="2015-09" db="EMBL/GenBank/DDBJ databases">
        <authorList>
            <consortium name="Pathogen Informatics"/>
        </authorList>
    </citation>
    <scope>NUCLEOTIDE SEQUENCE [LARGE SCALE GENOMIC DNA]</scope>
    <source>
        <strain evidence="10">Lake Konstanz</strain>
    </source>
</reference>
<dbReference type="PROSITE" id="PS51450">
    <property type="entry name" value="LRR"/>
    <property type="match status" value="1"/>
</dbReference>
<keyword evidence="5" id="KW-0547">Nucleotide-binding</keyword>
<feature type="region of interest" description="Disordered" evidence="7">
    <location>
        <begin position="1321"/>
        <end position="1442"/>
    </location>
</feature>
<organism evidence="9 10">
    <name type="scientific">Bodo saltans</name>
    <name type="common">Flagellated protozoan</name>
    <dbReference type="NCBI Taxonomy" id="75058"/>
    <lineage>
        <taxon>Eukaryota</taxon>
        <taxon>Discoba</taxon>
        <taxon>Euglenozoa</taxon>
        <taxon>Kinetoplastea</taxon>
        <taxon>Metakinetoplastina</taxon>
        <taxon>Eubodonida</taxon>
        <taxon>Bodonidae</taxon>
        <taxon>Bodo</taxon>
    </lineage>
</organism>
<dbReference type="GO" id="GO:0016020">
    <property type="term" value="C:membrane"/>
    <property type="evidence" value="ECO:0007669"/>
    <property type="project" value="UniProtKB-SubCell"/>
</dbReference>
<dbReference type="SUPFAM" id="SSF52058">
    <property type="entry name" value="L domain-like"/>
    <property type="match status" value="3"/>
</dbReference>
<feature type="non-terminal residue" evidence="9">
    <location>
        <position position="1764"/>
    </location>
</feature>
<feature type="chain" id="PRO_5006622104" evidence="8">
    <location>
        <begin position="24"/>
        <end position="1764"/>
    </location>
</feature>
<evidence type="ECO:0000313" key="9">
    <source>
        <dbReference type="EMBL" id="CUG66393.1"/>
    </source>
</evidence>
<evidence type="ECO:0000256" key="7">
    <source>
        <dbReference type="SAM" id="MobiDB-lite"/>
    </source>
</evidence>
<sequence length="1764" mass="185619">MSRILALVVACLILHSLPPLAAGQCPCDTSTSVKNALLDLRTSIAATGWSLSQSTCTWSGVTCTANNGLTALDLCGDSSCSGNGMLPDNAATWNSIGQSLTSMTINNNLFKLSSSATFPLTASKGLTNLRSLRFYYFSPAGNFTFPVGSSSGYSMVLDSSTLSSLSVFGISAAQMTSVTISYSAIPDLSGCTSLQSATVVGGTVDDVLSTLGWTSMTSITSVVLSTLSFTLPSWTGANFPKLSTISLVSLRMTSLPSSWGSITSITSISIFSGSFSSTLPSSWSSLFNLNAVIMSNSVTMTGPLPSSWGSLPAITSISLVFVTFVGGSTLPSEWGQMPLLTSLVISQCGLSGTIPVWSSASSQLALLNLQGNSFTGPLPENPVGWSKLTTLTLSDNIFQSTLPLWAPLSSSLVTFICNLCYLTGPLPPWGSSRSPMSSLQVITLTGNNIASSIPSSWGLMPALTDLVAPTAQIVGQLPLTWVSPQLRTLGVSGGNNQLSGNISGLTIASNVFYTLDLGSHLIGPGCLFTLPAGLRTLLLNKNVCSGPHPMWASATSLTVINLQSNQFSGSLIGVSSLTALQVLRIDLGNIFSGSLPNWGALAALVEFSASSNAFSGSVPAFHPQANLQIFQVDNNLLVGSFPSISASTNLQTLNLALNAFTGAMPPLPSPRLLVLNLMVNQFQGPLPDLAAASSIQQVNVSFNNFNGTLSLSTSLSGLQLFDVACNSLTGTLPAWSACSTLMYVNLTCGNTFTGTVPPLHALTYASLKRLDFTDQKLTGTLPAILGTYFYTPSYWPSIGVQSMLLGGGNRITGSIVTFLAWRSLQRLNFSGNNLSGVVVMSGATLPSNLWSLDISHNNVLSGNVPAPSVGSMPQMRHFLLGGDAHTFSGVLPSLHSIFPGLVRLSLSGSFPVTIPYAWLVGSAAWVNLTTLSLRKCGFSGTFPSPLASTQLTLLDLSRNQLAGSLPADLSSYAPLLTFLSLGENLFDGQVPATWSSLSRLMHLAVNSCQLSGTLPITLATLGPTLQVLLLYGNNFASSPSTDDLFWASLVNLRRLDISSNNFTIIPYLPETLSKLTSLNISVNPLNTVLPVQYSTNISQLVVLNASRCGFMGTVPFAWSNFTKLLTLDLSDNLLSDDSTSGSSSSSLSLQHMLDNATSFPSLQSLNLRGNVFNSTLDPSSYIGPMLVNLDISFNGLVGGLFFNLLLNATSLQTLQLQHNVLNSTLPKGWAISQVVSTSTVLQLVNLSGNELYGPLPYNWRSVFSRRSLTLDLCGNQLCGPVPMVLRSGISSYGLDRCAGSGSLRTDVPCYTDSMTFTSSSSVTHEITGPTESATDPLSQTDTIIPSITPTMTNPQTMSLDSHSPTAASSSTLTTSRSPRTAVVSASVTQSDATITFNLSSSRSPPTKSRSTSRATRSLPVTMSPPKDTATITCSNQSTPSSTYTATIRLPRTPSASLAVTFTRPTGTPSTTQTRHSVTQEQSNSPTVTPSPTLTATPSFSASRQTYTHRVSDSSTKTPTMATATRFWTISHSSSYWDCTAVNDSEIWIGLGNVSAGLLDNSTRFVVATPVDAPAHPARISSSSREQSHAISKAIVTTAQPIDRHQLMDAPTALVLNITVDSPFASYWSVTNVTLAGQLLATSSIKAVTGRWHLITLHPPDINGWVGAGGLPLYFVDRVVVLEVVMACGSSPILSVSLTINTPGIPREFSDNVATAAQSAQILSVFASGVTAGAALARALILRSTVMCDAYAAASNGVIDFNFDI</sequence>
<name>A0A0S4J6B0_BODSA</name>
<dbReference type="PANTHER" id="PTHR48053:SF71">
    <property type="entry name" value="LEUCINE RICH REPEAT FAMILY PROTEIN, EXPRESSED"/>
    <property type="match status" value="1"/>
</dbReference>
<dbReference type="Gene3D" id="3.80.10.10">
    <property type="entry name" value="Ribonuclease Inhibitor"/>
    <property type="match status" value="7"/>
</dbReference>
<keyword evidence="10" id="KW-1185">Reference proteome</keyword>
<dbReference type="SMART" id="SM00369">
    <property type="entry name" value="LRR_TYP"/>
    <property type="match status" value="5"/>
</dbReference>
<feature type="compositionally biased region" description="Polar residues" evidence="7">
    <location>
        <begin position="1475"/>
        <end position="1515"/>
    </location>
</feature>
<feature type="compositionally biased region" description="Polar residues" evidence="7">
    <location>
        <begin position="1321"/>
        <end position="1357"/>
    </location>
</feature>
<dbReference type="PANTHER" id="PTHR48053">
    <property type="entry name" value="LEUCINE RICH REPEAT FAMILY PROTEIN, EXPRESSED"/>
    <property type="match status" value="1"/>
</dbReference>
<evidence type="ECO:0000256" key="3">
    <source>
        <dbReference type="ARBA" id="ARBA00022729"/>
    </source>
</evidence>
<protein>
    <submittedName>
        <fullName evidence="9">GP46-like surface antigen, putative</fullName>
    </submittedName>
</protein>
<dbReference type="EMBL" id="CYKH01000924">
    <property type="protein sequence ID" value="CUG66393.1"/>
    <property type="molecule type" value="Genomic_DNA"/>
</dbReference>
<dbReference type="GO" id="GO:0005524">
    <property type="term" value="F:ATP binding"/>
    <property type="evidence" value="ECO:0007669"/>
    <property type="project" value="UniProtKB-KW"/>
</dbReference>
<evidence type="ECO:0000256" key="1">
    <source>
        <dbReference type="ARBA" id="ARBA00004167"/>
    </source>
</evidence>
<evidence type="ECO:0000256" key="5">
    <source>
        <dbReference type="ARBA" id="ARBA00022741"/>
    </source>
</evidence>
<feature type="compositionally biased region" description="Polar residues" evidence="7">
    <location>
        <begin position="1383"/>
        <end position="1398"/>
    </location>
</feature>
<accession>A0A0S4J6B0</accession>
<comment type="subcellular location">
    <subcellularLocation>
        <location evidence="1">Membrane</location>
        <topology evidence="1">Single-pass membrane protein</topology>
    </subcellularLocation>
</comment>
<keyword evidence="6" id="KW-0067">ATP-binding</keyword>
<keyword evidence="4" id="KW-0677">Repeat</keyword>
<dbReference type="Proteomes" id="UP000051952">
    <property type="component" value="Unassembled WGS sequence"/>
</dbReference>
<feature type="signal peptide" evidence="8">
    <location>
        <begin position="1"/>
        <end position="23"/>
    </location>
</feature>
<dbReference type="InterPro" id="IPR001611">
    <property type="entry name" value="Leu-rich_rpt"/>
</dbReference>
<evidence type="ECO:0000256" key="8">
    <source>
        <dbReference type="SAM" id="SignalP"/>
    </source>
</evidence>
<keyword evidence="2" id="KW-0433">Leucine-rich repeat</keyword>
<proteinExistence type="predicted"/>
<evidence type="ECO:0000256" key="6">
    <source>
        <dbReference type="ARBA" id="ARBA00022840"/>
    </source>
</evidence>
<feature type="compositionally biased region" description="Low complexity" evidence="7">
    <location>
        <begin position="1358"/>
        <end position="1380"/>
    </location>
</feature>
<feature type="compositionally biased region" description="Low complexity" evidence="7">
    <location>
        <begin position="1399"/>
        <end position="1419"/>
    </location>
</feature>
<dbReference type="VEuPathDB" id="TriTrypDB:BSAL_82740"/>
<evidence type="ECO:0000313" key="10">
    <source>
        <dbReference type="Proteomes" id="UP000051952"/>
    </source>
</evidence>
<feature type="compositionally biased region" description="Low complexity" evidence="7">
    <location>
        <begin position="1460"/>
        <end position="1474"/>
    </location>
</feature>
<dbReference type="OrthoDB" id="660555at2759"/>
<dbReference type="Pfam" id="PF00560">
    <property type="entry name" value="LRR_1"/>
    <property type="match status" value="2"/>
</dbReference>
<evidence type="ECO:0000256" key="2">
    <source>
        <dbReference type="ARBA" id="ARBA00022614"/>
    </source>
</evidence>
<dbReference type="InterPro" id="IPR051716">
    <property type="entry name" value="Plant_RL_S/T_kinase"/>
</dbReference>